<dbReference type="Proteomes" id="UP000324298">
    <property type="component" value="Unassembled WGS sequence"/>
</dbReference>
<organism evidence="3 4">
    <name type="scientific">Oryzomonas rubra</name>
    <dbReference type="NCBI Taxonomy" id="2509454"/>
    <lineage>
        <taxon>Bacteria</taxon>
        <taxon>Pseudomonadati</taxon>
        <taxon>Thermodesulfobacteriota</taxon>
        <taxon>Desulfuromonadia</taxon>
        <taxon>Geobacterales</taxon>
        <taxon>Geobacteraceae</taxon>
        <taxon>Oryzomonas</taxon>
    </lineage>
</organism>
<feature type="transmembrane region" description="Helical" evidence="1">
    <location>
        <begin position="17"/>
        <end position="40"/>
    </location>
</feature>
<dbReference type="AlphaFoldDB" id="A0A5A9X5U1"/>
<dbReference type="PANTHER" id="PTHR42709">
    <property type="entry name" value="ALKALINE PHOSPHATASE LIKE PROTEIN"/>
    <property type="match status" value="1"/>
</dbReference>
<evidence type="ECO:0000313" key="3">
    <source>
        <dbReference type="EMBL" id="KAA0888154.1"/>
    </source>
</evidence>
<dbReference type="Pfam" id="PF09335">
    <property type="entry name" value="VTT_dom"/>
    <property type="match status" value="1"/>
</dbReference>
<dbReference type="InterPro" id="IPR032816">
    <property type="entry name" value="VTT_dom"/>
</dbReference>
<feature type="domain" description="VTT" evidence="2">
    <location>
        <begin position="28"/>
        <end position="148"/>
    </location>
</feature>
<feature type="transmembrane region" description="Helical" evidence="1">
    <location>
        <begin position="167"/>
        <end position="188"/>
    </location>
</feature>
<dbReference type="OrthoDB" id="948134at2"/>
<dbReference type="GO" id="GO:0005886">
    <property type="term" value="C:plasma membrane"/>
    <property type="evidence" value="ECO:0007669"/>
    <property type="project" value="TreeGrafter"/>
</dbReference>
<accession>A0A5A9X5U1</accession>
<protein>
    <submittedName>
        <fullName evidence="3">DedA family protein</fullName>
    </submittedName>
</protein>
<keyword evidence="1" id="KW-0812">Transmembrane</keyword>
<name>A0A5A9X5U1_9BACT</name>
<sequence length="212" mass="24481">MVHFQQLLKEYLQLHGYWVLFVGTFLEGEAILIMAGFLAFQGYLNVAGVILTSWAGSFFGDQCYFYLGRFRGKSLLRRFHPVARKFREALRLIEKYGSFVAFISRYTYGFRIVLPIILGITSLTPRTFLWINLLSALSWAVVFSLAGYLFGKSAALVLDDVGKYEQYLMLALVGFIIMTWCFHAYHAFKLKGPVRRRLARMRALQKTRKTTL</sequence>
<feature type="transmembrane region" description="Helical" evidence="1">
    <location>
        <begin position="128"/>
        <end position="151"/>
    </location>
</feature>
<dbReference type="PANTHER" id="PTHR42709:SF2">
    <property type="entry name" value="INNER MEMBRANE PROTEIN YOHD"/>
    <property type="match status" value="1"/>
</dbReference>
<dbReference type="InterPro" id="IPR051311">
    <property type="entry name" value="DedA_domain"/>
</dbReference>
<keyword evidence="1" id="KW-0472">Membrane</keyword>
<keyword evidence="1" id="KW-1133">Transmembrane helix</keyword>
<dbReference type="EMBL" id="SRSD01000012">
    <property type="protein sequence ID" value="KAA0888154.1"/>
    <property type="molecule type" value="Genomic_DNA"/>
</dbReference>
<feature type="transmembrane region" description="Helical" evidence="1">
    <location>
        <begin position="46"/>
        <end position="67"/>
    </location>
</feature>
<evidence type="ECO:0000256" key="1">
    <source>
        <dbReference type="SAM" id="Phobius"/>
    </source>
</evidence>
<evidence type="ECO:0000259" key="2">
    <source>
        <dbReference type="Pfam" id="PF09335"/>
    </source>
</evidence>
<keyword evidence="4" id="KW-1185">Reference proteome</keyword>
<comment type="caution">
    <text evidence="3">The sequence shown here is derived from an EMBL/GenBank/DDBJ whole genome shotgun (WGS) entry which is preliminary data.</text>
</comment>
<dbReference type="RefSeq" id="WP_149309781.1">
    <property type="nucleotide sequence ID" value="NZ_SRSD01000012.1"/>
</dbReference>
<reference evidence="3 4" key="1">
    <citation type="submission" date="2019-04" db="EMBL/GenBank/DDBJ databases">
        <title>Geobacter ruber sp. nov., ferric-reducing bacteria isolated from paddy soil.</title>
        <authorList>
            <person name="Xu Z."/>
            <person name="Masuda Y."/>
            <person name="Itoh H."/>
            <person name="Senoo K."/>
        </authorList>
    </citation>
    <scope>NUCLEOTIDE SEQUENCE [LARGE SCALE GENOMIC DNA]</scope>
    <source>
        <strain evidence="3 4">Red88</strain>
    </source>
</reference>
<evidence type="ECO:0000313" key="4">
    <source>
        <dbReference type="Proteomes" id="UP000324298"/>
    </source>
</evidence>
<proteinExistence type="predicted"/>
<gene>
    <name evidence="3" type="ORF">ET418_17315</name>
</gene>